<evidence type="ECO:0000313" key="1">
    <source>
        <dbReference type="EMBL" id="CAC5387575.1"/>
    </source>
</evidence>
<dbReference type="OrthoDB" id="6152269at2759"/>
<dbReference type="AlphaFoldDB" id="A0A6J8BUB3"/>
<keyword evidence="2" id="KW-1185">Reference proteome</keyword>
<dbReference type="EMBL" id="CACVKT020004015">
    <property type="protein sequence ID" value="CAC5387575.1"/>
    <property type="molecule type" value="Genomic_DNA"/>
</dbReference>
<gene>
    <name evidence="1" type="ORF">MCOR_22886</name>
</gene>
<name>A0A6J8BUB3_MYTCO</name>
<evidence type="ECO:0000313" key="2">
    <source>
        <dbReference type="Proteomes" id="UP000507470"/>
    </source>
</evidence>
<reference evidence="1 2" key="1">
    <citation type="submission" date="2020-06" db="EMBL/GenBank/DDBJ databases">
        <authorList>
            <person name="Li R."/>
            <person name="Bekaert M."/>
        </authorList>
    </citation>
    <scope>NUCLEOTIDE SEQUENCE [LARGE SCALE GENOMIC DNA]</scope>
    <source>
        <strain evidence="2">wild</strain>
    </source>
</reference>
<accession>A0A6J8BUB3</accession>
<organism evidence="1 2">
    <name type="scientific">Mytilus coruscus</name>
    <name type="common">Sea mussel</name>
    <dbReference type="NCBI Taxonomy" id="42192"/>
    <lineage>
        <taxon>Eukaryota</taxon>
        <taxon>Metazoa</taxon>
        <taxon>Spiralia</taxon>
        <taxon>Lophotrochozoa</taxon>
        <taxon>Mollusca</taxon>
        <taxon>Bivalvia</taxon>
        <taxon>Autobranchia</taxon>
        <taxon>Pteriomorphia</taxon>
        <taxon>Mytilida</taxon>
        <taxon>Mytiloidea</taxon>
        <taxon>Mytilidae</taxon>
        <taxon>Mytilinae</taxon>
        <taxon>Mytilus</taxon>
    </lineage>
</organism>
<sequence>MSIQSSKIKHLYSYYMSKFSCKIVQLPLFHDAFKHDNKSTHMQCKICTSTLLMNLGHDAISGWLLLASFFFKTKQYNSAIYILQYPLSKCTSDKMQPLQKLSPTLKRLLNLNVIRKMTLVKLWKNLLINEVLFLKNSTLIPDVLKFEVESNDFQIPAVVYIHFLLFLCHYHLNNTMQCDASIRDLQLTIEESFFIASSTSKYISFSVLGIACQLKGDIESTKRIYWQSMRLQPEQELNSAFRRVALIC</sequence>
<dbReference type="Proteomes" id="UP000507470">
    <property type="component" value="Unassembled WGS sequence"/>
</dbReference>
<protein>
    <submittedName>
        <fullName evidence="1">Uncharacterized protein</fullName>
    </submittedName>
</protein>
<proteinExistence type="predicted"/>